<dbReference type="Gene3D" id="3.40.50.720">
    <property type="entry name" value="NAD(P)-binding Rossmann-like Domain"/>
    <property type="match status" value="1"/>
</dbReference>
<keyword evidence="4" id="KW-0862">Zinc</keyword>
<evidence type="ECO:0000256" key="1">
    <source>
        <dbReference type="ARBA" id="ARBA00001947"/>
    </source>
</evidence>
<comment type="cofactor">
    <cofactor evidence="1">
        <name>Zn(2+)</name>
        <dbReference type="ChEBI" id="CHEBI:29105"/>
    </cofactor>
</comment>
<dbReference type="InterPro" id="IPR011032">
    <property type="entry name" value="GroES-like_sf"/>
</dbReference>
<name>A0ABX7Y5U6_9ACTN</name>
<feature type="domain" description="Alcohol dehydrogenase-like N-terminal" evidence="6">
    <location>
        <begin position="26"/>
        <end position="112"/>
    </location>
</feature>
<keyword evidence="8" id="KW-1185">Reference proteome</keyword>
<evidence type="ECO:0000256" key="2">
    <source>
        <dbReference type="ARBA" id="ARBA00008072"/>
    </source>
</evidence>
<proteinExistence type="inferred from homology"/>
<reference evidence="7 8" key="1">
    <citation type="submission" date="2021-03" db="EMBL/GenBank/DDBJ databases">
        <title>Human Oral Microbial Genomes.</title>
        <authorList>
            <person name="Johnston C.D."/>
            <person name="Chen T."/>
            <person name="Dewhirst F.E."/>
        </authorList>
    </citation>
    <scope>NUCLEOTIDE SEQUENCE [LARGE SCALE GENOMIC DNA]</scope>
    <source>
        <strain evidence="7 8">DSMZ 100122</strain>
    </source>
</reference>
<dbReference type="PANTHER" id="PTHR43161">
    <property type="entry name" value="SORBITOL DEHYDROGENASE"/>
    <property type="match status" value="1"/>
</dbReference>
<dbReference type="EMBL" id="CP072384">
    <property type="protein sequence ID" value="QUC08239.1"/>
    <property type="molecule type" value="Genomic_DNA"/>
</dbReference>
<sequence>MDKHKAVVRRGDRCAIDYLNKDEAEAGELIVAPEKVSICGTDMQILRKLRDDPALVVGHEGLAKIVEVGEGVSGFEVGDRVTVNPTHPSDPSFLLGHNLNGLLQQRVRIPETAVSGGLVSRISSCIPSARGTLIEPLAVVIYALECLRFETPDALLILGDGLIGNLAAVVAPQILGEQISLGMVHRSELGVRWTRAFEPRVVNGRTVADLESALDGRISMLSATHRAGTAPGLTEVAQTFGARLTAVHLVGGLSPHTVSPEFPGVDLYGVRVANTGGLWPPCRVTFSDSERSMVVTGNRGVSNTRLEAASKLLEEPDFGGKVDCLITHDLPFEKGVETLNVMLSTGTRVVNGELVVRLVLDML</sequence>
<gene>
    <name evidence="7" type="ORF">J5A65_00325</name>
</gene>
<keyword evidence="5" id="KW-0560">Oxidoreductase</keyword>
<comment type="similarity">
    <text evidence="2">Belongs to the zinc-containing alcohol dehydrogenase family.</text>
</comment>
<dbReference type="RefSeq" id="WP_212323876.1">
    <property type="nucleotide sequence ID" value="NZ_AP024463.1"/>
</dbReference>
<dbReference type="SUPFAM" id="SSF50129">
    <property type="entry name" value="GroES-like"/>
    <property type="match status" value="1"/>
</dbReference>
<accession>A0ABX7Y5U6</accession>
<dbReference type="Pfam" id="PF08240">
    <property type="entry name" value="ADH_N"/>
    <property type="match status" value="1"/>
</dbReference>
<keyword evidence="3" id="KW-0479">Metal-binding</keyword>
<evidence type="ECO:0000259" key="6">
    <source>
        <dbReference type="Pfam" id="PF08240"/>
    </source>
</evidence>
<evidence type="ECO:0000256" key="5">
    <source>
        <dbReference type="ARBA" id="ARBA00023002"/>
    </source>
</evidence>
<organism evidence="7 8">
    <name type="scientific">Arachnia rubra</name>
    <dbReference type="NCBI Taxonomy" id="1547448"/>
    <lineage>
        <taxon>Bacteria</taxon>
        <taxon>Bacillati</taxon>
        <taxon>Actinomycetota</taxon>
        <taxon>Actinomycetes</taxon>
        <taxon>Propionibacteriales</taxon>
        <taxon>Propionibacteriaceae</taxon>
        <taxon>Arachnia</taxon>
    </lineage>
</organism>
<evidence type="ECO:0000256" key="4">
    <source>
        <dbReference type="ARBA" id="ARBA00022833"/>
    </source>
</evidence>
<evidence type="ECO:0000256" key="3">
    <source>
        <dbReference type="ARBA" id="ARBA00022723"/>
    </source>
</evidence>
<evidence type="ECO:0000313" key="8">
    <source>
        <dbReference type="Proteomes" id="UP000678513"/>
    </source>
</evidence>
<dbReference type="Proteomes" id="UP000678513">
    <property type="component" value="Chromosome"/>
</dbReference>
<dbReference type="InterPro" id="IPR013154">
    <property type="entry name" value="ADH-like_N"/>
</dbReference>
<evidence type="ECO:0000313" key="7">
    <source>
        <dbReference type="EMBL" id="QUC08239.1"/>
    </source>
</evidence>
<protein>
    <submittedName>
        <fullName evidence="7">Alcohol dehydrogenase catalytic domain-containing protein</fullName>
    </submittedName>
</protein>
<dbReference type="Gene3D" id="3.90.180.10">
    <property type="entry name" value="Medium-chain alcohol dehydrogenases, catalytic domain"/>
    <property type="match status" value="1"/>
</dbReference>